<evidence type="ECO:0000313" key="3">
    <source>
        <dbReference type="Proteomes" id="UP000886998"/>
    </source>
</evidence>
<gene>
    <name evidence="2" type="ORF">TNIN_109661</name>
</gene>
<comment type="caution">
    <text evidence="2">The sequence shown here is derived from an EMBL/GenBank/DDBJ whole genome shotgun (WGS) entry which is preliminary data.</text>
</comment>
<accession>A0A8X6I8P7</accession>
<keyword evidence="3" id="KW-1185">Reference proteome</keyword>
<dbReference type="AlphaFoldDB" id="A0A8X6I8P7"/>
<evidence type="ECO:0000313" key="2">
    <source>
        <dbReference type="EMBL" id="GFS35710.1"/>
    </source>
</evidence>
<organism evidence="2 3">
    <name type="scientific">Trichonephila inaurata madagascariensis</name>
    <dbReference type="NCBI Taxonomy" id="2747483"/>
    <lineage>
        <taxon>Eukaryota</taxon>
        <taxon>Metazoa</taxon>
        <taxon>Ecdysozoa</taxon>
        <taxon>Arthropoda</taxon>
        <taxon>Chelicerata</taxon>
        <taxon>Arachnida</taxon>
        <taxon>Araneae</taxon>
        <taxon>Araneomorphae</taxon>
        <taxon>Entelegynae</taxon>
        <taxon>Araneoidea</taxon>
        <taxon>Nephilidae</taxon>
        <taxon>Trichonephila</taxon>
        <taxon>Trichonephila inaurata</taxon>
    </lineage>
</organism>
<proteinExistence type="predicted"/>
<feature type="region of interest" description="Disordered" evidence="1">
    <location>
        <begin position="85"/>
        <end position="109"/>
    </location>
</feature>
<reference evidence="2" key="1">
    <citation type="submission" date="2020-08" db="EMBL/GenBank/DDBJ databases">
        <title>Multicomponent nature underlies the extraordinary mechanical properties of spider dragline silk.</title>
        <authorList>
            <person name="Kono N."/>
            <person name="Nakamura H."/>
            <person name="Mori M."/>
            <person name="Yoshida Y."/>
            <person name="Ohtoshi R."/>
            <person name="Malay A.D."/>
            <person name="Moran D.A.P."/>
            <person name="Tomita M."/>
            <person name="Numata K."/>
            <person name="Arakawa K."/>
        </authorList>
    </citation>
    <scope>NUCLEOTIDE SEQUENCE</scope>
</reference>
<dbReference type="EMBL" id="BMAV01024740">
    <property type="protein sequence ID" value="GFS35710.1"/>
    <property type="molecule type" value="Genomic_DNA"/>
</dbReference>
<evidence type="ECO:0000256" key="1">
    <source>
        <dbReference type="SAM" id="MobiDB-lite"/>
    </source>
</evidence>
<protein>
    <submittedName>
        <fullName evidence="2">Uncharacterized protein</fullName>
    </submittedName>
</protein>
<feature type="compositionally biased region" description="Polar residues" evidence="1">
    <location>
        <begin position="91"/>
        <end position="101"/>
    </location>
</feature>
<name>A0A8X6I8P7_9ARAC</name>
<dbReference type="Proteomes" id="UP000886998">
    <property type="component" value="Unassembled WGS sequence"/>
</dbReference>
<sequence>MRKEGGLLGNKREGGTKRTVISKGTCLYGHGDPPPFSTERLHSFALHVHPALSLPNFIDLLRTGSSQTGEAGILFSRRVVPKRDKEHSCYHSDTSPSTTEGISIGFKNK</sequence>
<dbReference type="OrthoDB" id="10598117at2759"/>